<dbReference type="InParanoid" id="A7E837"/>
<feature type="transmembrane region" description="Helical" evidence="1">
    <location>
        <begin position="42"/>
        <end position="61"/>
    </location>
</feature>
<keyword evidence="3" id="KW-1185">Reference proteome</keyword>
<accession>A7E837</accession>
<dbReference type="Proteomes" id="UP000001312">
    <property type="component" value="Unassembled WGS sequence"/>
</dbReference>
<gene>
    <name evidence="2" type="ORF">SS1G_01465</name>
</gene>
<proteinExistence type="predicted"/>
<organism evidence="2 3">
    <name type="scientific">Sclerotinia sclerotiorum (strain ATCC 18683 / 1980 / Ss-1)</name>
    <name type="common">White mold</name>
    <name type="synonym">Whetzelinia sclerotiorum</name>
    <dbReference type="NCBI Taxonomy" id="665079"/>
    <lineage>
        <taxon>Eukaryota</taxon>
        <taxon>Fungi</taxon>
        <taxon>Dikarya</taxon>
        <taxon>Ascomycota</taxon>
        <taxon>Pezizomycotina</taxon>
        <taxon>Leotiomycetes</taxon>
        <taxon>Helotiales</taxon>
        <taxon>Sclerotiniaceae</taxon>
        <taxon>Sclerotinia</taxon>
    </lineage>
</organism>
<dbReference type="AlphaFoldDB" id="A7E837"/>
<dbReference type="RefSeq" id="XP_001597271.1">
    <property type="nucleotide sequence ID" value="XM_001597221.1"/>
</dbReference>
<name>A7E837_SCLS1</name>
<dbReference type="GeneID" id="5493749"/>
<reference evidence="3" key="1">
    <citation type="journal article" date="2011" name="PLoS Genet.">
        <title>Genomic analysis of the necrotrophic fungal pathogens Sclerotinia sclerotiorum and Botrytis cinerea.</title>
        <authorList>
            <person name="Amselem J."/>
            <person name="Cuomo C.A."/>
            <person name="van Kan J.A."/>
            <person name="Viaud M."/>
            <person name="Benito E.P."/>
            <person name="Couloux A."/>
            <person name="Coutinho P.M."/>
            <person name="de Vries R.P."/>
            <person name="Dyer P.S."/>
            <person name="Fillinger S."/>
            <person name="Fournier E."/>
            <person name="Gout L."/>
            <person name="Hahn M."/>
            <person name="Kohn L."/>
            <person name="Lapalu N."/>
            <person name="Plummer K.M."/>
            <person name="Pradier J.M."/>
            <person name="Quevillon E."/>
            <person name="Sharon A."/>
            <person name="Simon A."/>
            <person name="ten Have A."/>
            <person name="Tudzynski B."/>
            <person name="Tudzynski P."/>
            <person name="Wincker P."/>
            <person name="Andrew M."/>
            <person name="Anthouard V."/>
            <person name="Beever R.E."/>
            <person name="Beffa R."/>
            <person name="Benoit I."/>
            <person name="Bouzid O."/>
            <person name="Brault B."/>
            <person name="Chen Z."/>
            <person name="Choquer M."/>
            <person name="Collemare J."/>
            <person name="Cotton P."/>
            <person name="Danchin E.G."/>
            <person name="Da Silva C."/>
            <person name="Gautier A."/>
            <person name="Giraud C."/>
            <person name="Giraud T."/>
            <person name="Gonzalez C."/>
            <person name="Grossetete S."/>
            <person name="Guldener U."/>
            <person name="Henrissat B."/>
            <person name="Howlett B.J."/>
            <person name="Kodira C."/>
            <person name="Kretschmer M."/>
            <person name="Lappartient A."/>
            <person name="Leroch M."/>
            <person name="Levis C."/>
            <person name="Mauceli E."/>
            <person name="Neuveglise C."/>
            <person name="Oeser B."/>
            <person name="Pearson M."/>
            <person name="Poulain J."/>
            <person name="Poussereau N."/>
            <person name="Quesneville H."/>
            <person name="Rascle C."/>
            <person name="Schumacher J."/>
            <person name="Segurens B."/>
            <person name="Sexton A."/>
            <person name="Silva E."/>
            <person name="Sirven C."/>
            <person name="Soanes D.M."/>
            <person name="Talbot N.J."/>
            <person name="Templeton M."/>
            <person name="Yandava C."/>
            <person name="Yarden O."/>
            <person name="Zeng Q."/>
            <person name="Rollins J.A."/>
            <person name="Lebrun M.H."/>
            <person name="Dickman M."/>
        </authorList>
    </citation>
    <scope>NUCLEOTIDE SEQUENCE [LARGE SCALE GENOMIC DNA]</scope>
    <source>
        <strain evidence="3">ATCC 18683 / 1980 / Ss-1</strain>
    </source>
</reference>
<evidence type="ECO:0000256" key="1">
    <source>
        <dbReference type="SAM" id="Phobius"/>
    </source>
</evidence>
<keyword evidence="1" id="KW-1133">Transmembrane helix</keyword>
<dbReference type="HOGENOM" id="CLU_2484665_0_0_1"/>
<evidence type="ECO:0000313" key="3">
    <source>
        <dbReference type="Proteomes" id="UP000001312"/>
    </source>
</evidence>
<dbReference type="EMBL" id="CH476622">
    <property type="protein sequence ID" value="EDN96539.1"/>
    <property type="molecule type" value="Genomic_DNA"/>
</dbReference>
<evidence type="ECO:0000313" key="2">
    <source>
        <dbReference type="EMBL" id="EDN96539.1"/>
    </source>
</evidence>
<sequence length="87" mass="10105">MAISMRLVREVRAATKYCQTLRNLTTAMVGCPMCATFWQKMLMMLISGYLYILIFNGAYSYNYSNSIIKQCNWKTLNSWVTLRLATK</sequence>
<keyword evidence="1" id="KW-0812">Transmembrane</keyword>
<dbReference type="KEGG" id="ssl:SS1G_01465"/>
<protein>
    <submittedName>
        <fullName evidence="2">Uncharacterized protein</fullName>
    </submittedName>
</protein>
<keyword evidence="1" id="KW-0472">Membrane</keyword>